<evidence type="ECO:0000313" key="3">
    <source>
        <dbReference type="Proteomes" id="UP000318103"/>
    </source>
</evidence>
<reference evidence="2 3" key="1">
    <citation type="submission" date="2019-06" db="EMBL/GenBank/DDBJ databases">
        <title>Sequencing the genomes of 1000 actinobacteria strains.</title>
        <authorList>
            <person name="Klenk H.-P."/>
        </authorList>
    </citation>
    <scope>NUCLEOTIDE SEQUENCE [LARGE SCALE GENOMIC DNA]</scope>
    <source>
        <strain evidence="2 3">DSM 41929</strain>
    </source>
</reference>
<feature type="compositionally biased region" description="Gly residues" evidence="1">
    <location>
        <begin position="300"/>
        <end position="310"/>
    </location>
</feature>
<evidence type="ECO:0000313" key="2">
    <source>
        <dbReference type="EMBL" id="TQK86798.1"/>
    </source>
</evidence>
<proteinExistence type="predicted"/>
<evidence type="ECO:0000256" key="1">
    <source>
        <dbReference type="SAM" id="MobiDB-lite"/>
    </source>
</evidence>
<dbReference type="EMBL" id="VFNX01000002">
    <property type="protein sequence ID" value="TQK86798.1"/>
    <property type="molecule type" value="Genomic_DNA"/>
</dbReference>
<gene>
    <name evidence="2" type="ORF">FB563_6952</name>
</gene>
<feature type="region of interest" description="Disordered" evidence="1">
    <location>
        <begin position="231"/>
        <end position="312"/>
    </location>
</feature>
<dbReference type="Proteomes" id="UP000318103">
    <property type="component" value="Unassembled WGS sequence"/>
</dbReference>
<name>A0A542TIZ3_9ACTN</name>
<sequence length="357" mass="36922">MLRRVPGVRELRRARVLVVPAVLVAAVALDPVGVVGVVEHEDVDDLRCGRHHDHLGGPVRRPRGAHQLRRALLGHGRGQRVAAGAAHPGHAVAVHQYGGAGLEHRLVGGGGAVAVPVVGDPGVDAQLNGGQRAQIGGYAGGLDAGHGGERLLLARVGLQELDLLLDVAGGRAVGAAVQAGRPALDSLHRVGGCGGRCGGGRRGRGGTLPRGGVRERVLAAAVRGLQEDLAALGRGSATRTGEDHREDHGGDDRGGEGRHPRHGPPPRPVRSPGSATASRRRPGRRWSGRGPGGARQRAGGRPGRAAGGRRFGAHEHFFPSRSSRYAVRRAVRYAAFLSQVPFGAFGCTLIPLCVAGR</sequence>
<keyword evidence="3" id="KW-1185">Reference proteome</keyword>
<dbReference type="AlphaFoldDB" id="A0A542TIZ3"/>
<feature type="compositionally biased region" description="Basic and acidic residues" evidence="1">
    <location>
        <begin position="240"/>
        <end position="258"/>
    </location>
</feature>
<protein>
    <submittedName>
        <fullName evidence="2">Uncharacterized protein</fullName>
    </submittedName>
</protein>
<comment type="caution">
    <text evidence="2">The sequence shown here is derived from an EMBL/GenBank/DDBJ whole genome shotgun (WGS) entry which is preliminary data.</text>
</comment>
<accession>A0A542TIZ3</accession>
<organism evidence="2 3">
    <name type="scientific">Streptomyces puniciscabiei</name>
    <dbReference type="NCBI Taxonomy" id="164348"/>
    <lineage>
        <taxon>Bacteria</taxon>
        <taxon>Bacillati</taxon>
        <taxon>Actinomycetota</taxon>
        <taxon>Actinomycetes</taxon>
        <taxon>Kitasatosporales</taxon>
        <taxon>Streptomycetaceae</taxon>
        <taxon>Streptomyces</taxon>
    </lineage>
</organism>
<feature type="compositionally biased region" description="Basic residues" evidence="1">
    <location>
        <begin position="278"/>
        <end position="287"/>
    </location>
</feature>